<evidence type="ECO:0000313" key="2">
    <source>
        <dbReference type="Proteomes" id="UP000009287"/>
    </source>
</evidence>
<organism evidence="1 2">
    <name type="scientific">Chlamydia trachomatis serovar A (strain A2497)</name>
    <dbReference type="NCBI Taxonomy" id="580047"/>
    <lineage>
        <taxon>Bacteria</taxon>
        <taxon>Pseudomonadati</taxon>
        <taxon>Chlamydiota</taxon>
        <taxon>Chlamydiia</taxon>
        <taxon>Chlamydiales</taxon>
        <taxon>Chlamydiaceae</taxon>
        <taxon>Chlamydia/Chlamydophila group</taxon>
        <taxon>Chlamydia</taxon>
    </lineage>
</organism>
<sequence>MSTINRQFEVYLILPGRNKSMFNMENSAAKGEKAARQLFDLEQDMHDVTKAHEVNANVQSKVQTLTSSLREGASKESFEKQQTLLAGYVALQKVLGRINRKMV</sequence>
<dbReference type="Pfam" id="PF17376">
    <property type="entry name" value="DUF5398"/>
    <property type="match status" value="1"/>
</dbReference>
<gene>
    <name evidence="1" type="ordered locus">CTO_0722</name>
</gene>
<protein>
    <submittedName>
        <fullName evidence="1">Uncharacterized protein</fullName>
    </submittedName>
</protein>
<reference evidence="1 2" key="1">
    <citation type="journal article" date="2011" name="J. Exp. Med.">
        <title>A live-attenuated chlamydial vaccine protects against trachoma in nonhuman primates.</title>
        <authorList>
            <person name="Kari L."/>
            <person name="Whitmire W.M."/>
            <person name="Olivares-Zavaleta N."/>
            <person name="Goheen M.M."/>
            <person name="Taylor L.D."/>
            <person name="Carlson J.H."/>
            <person name="Sturdevant G.L."/>
            <person name="Lu C."/>
            <person name="Bakios L.E."/>
            <person name="Randall L.B."/>
            <person name="Parnell M.J."/>
            <person name="Zhong G."/>
            <person name="Caldwell H.D."/>
        </authorList>
    </citation>
    <scope>NUCLEOTIDE SEQUENCE [LARGE SCALE GENOMIC DNA]</scope>
    <source>
        <strain evidence="1 2">A2497</strain>
    </source>
</reference>
<dbReference type="InterPro" id="IPR035336">
    <property type="entry name" value="DUF5398"/>
</dbReference>
<accession>G4NN52</accession>
<dbReference type="EMBL" id="CP002401">
    <property type="protein sequence ID" value="AEP35550.1"/>
    <property type="molecule type" value="Genomic_DNA"/>
</dbReference>
<proteinExistence type="predicted"/>
<dbReference type="KEGG" id="cra:CTO_0722"/>
<dbReference type="AlphaFoldDB" id="G4NN52"/>
<evidence type="ECO:0000313" key="1">
    <source>
        <dbReference type="EMBL" id="AEP35550.1"/>
    </source>
</evidence>
<dbReference type="Proteomes" id="UP000009287">
    <property type="component" value="Chromosome"/>
</dbReference>
<name>G4NN52_CHLT4</name>
<dbReference type="PATRIC" id="fig|580047.4.peg.736"/>